<dbReference type="Pfam" id="PF16653">
    <property type="entry name" value="Sacchrp_dh_C"/>
    <property type="match status" value="1"/>
</dbReference>
<dbReference type="FunFam" id="3.40.50.720:FF:000072">
    <property type="entry name" value="Saccharopine dehydrogenase [NADP(+), L-glutamate-forming]"/>
    <property type="match status" value="1"/>
</dbReference>
<protein>
    <submittedName>
        <fullName evidence="10">Alpha-aminoadipic semialdehyde synthase</fullName>
    </submittedName>
</protein>
<evidence type="ECO:0000256" key="5">
    <source>
        <dbReference type="ARBA" id="ARBA00023002"/>
    </source>
</evidence>
<dbReference type="CDD" id="cd12189">
    <property type="entry name" value="LKR_SDH_like"/>
    <property type="match status" value="1"/>
</dbReference>
<evidence type="ECO:0000256" key="3">
    <source>
        <dbReference type="ARBA" id="ARBA00005624"/>
    </source>
</evidence>
<dbReference type="SUPFAM" id="SSF52283">
    <property type="entry name" value="Formate/glycerate dehydrogenase catalytic domain-like"/>
    <property type="match status" value="1"/>
</dbReference>
<dbReference type="EMBL" id="JXXN02002588">
    <property type="protein sequence ID" value="THD22697.1"/>
    <property type="molecule type" value="Genomic_DNA"/>
</dbReference>
<dbReference type="InterPro" id="IPR007698">
    <property type="entry name" value="AlaDH/PNT_NAD(H)-bd"/>
</dbReference>
<dbReference type="InterPro" id="IPR005097">
    <property type="entry name" value="Sacchrp_dh_NADP-bd"/>
</dbReference>
<dbReference type="FunFam" id="3.40.50.720:FF:000087">
    <property type="entry name" value="alpha-aminoadipic semialdehyde synthase, mitochondrial"/>
    <property type="match status" value="1"/>
</dbReference>
<dbReference type="Gene3D" id="1.10.1870.10">
    <property type="entry name" value="Domain 3, Saccharopine reductase"/>
    <property type="match status" value="1"/>
</dbReference>
<gene>
    <name evidence="10" type="ORF">D915_006501</name>
</gene>
<dbReference type="Pfam" id="PF05222">
    <property type="entry name" value="AlaDh_PNT_N"/>
    <property type="match status" value="1"/>
</dbReference>
<sequence length="948" mass="106638">MISKFHSVPRSGVFGLRPINFSRTIPTKSTGSFRPVVGIKRETVNLWEQRSPLIPANVKTLVQNGTRVLVQPSDRRCFTATEFEEVGAEMREDLSEATLILGVKRPNELRPQDLLPEKTYCFFTHTIKAQPDNMPLLDVLLDRKIRILDYECMVDAKNQRLVAFGKYAGVAGTIDILHGLGIRLLAMGHRTPFLRIGLAHSYQDSHQAQQAFRLAGYEIALGRMPQSLGPLTFVINGDGNVSKGAQIMLDCLPVEYVPSSKLKEVSKKGKRNRIYASVVNVSEYMVHKQRGDFNEAEYFSDPTAYKSIFHEKIAPYMSVLINATYWDARVPRILTRKNTKPLMDIKTEVAGSPDYEGCPTLPHRLLAICDISADPGGSVEFTEQCTTIDEPFNLYNPITERTLDQIHGDGILMCSIDNMPAQLPFEASEHFGHILMPYLPDMMKSNAQEPFENFDAAPEVKNAVITSNGSLTERFKYIDGLRSQKRQSTTVPVFDKRVLVLGSGYVVPPLIEYLSRDKKIHMTVVSNAEKELVELTERFPRISTRQMNVLENEKAFGELMSQNDLVISLVPWKYHPQVAQQCIKQKKNLLTASYCTPALKEMEPEFIKAGITAFMEMGLDPGIDHLLTKECIDDVKEQNGRVVSYRSFTGGVPAPENSNNPLRYKFSWSPEAAMSTVMNGARYLEDGQIKEIPADGSLMKMAKPMTMFPGFNLEGYPNRDSTRYISLYGLDDCQTVLRGTMRYTGYTEAILFLLNLGLLDAQPKPYLEPNAEKITWREHICQKLGLSVKLRGKELENSVMEKLSGNRMKYECLLELGFLSDDEVALTRTPLSSTSIQLSKTLTYGPKERDLIVMAHELIIDWPNKKQREKRNVSLVAYGKVGQGKSGLAMSRTVGIPAAIAAKMILDGEITDKGIVLPLRRNIYKPILENLKIEGIEAQETSRYFDLP</sequence>
<dbReference type="InterPro" id="IPR036291">
    <property type="entry name" value="NAD(P)-bd_dom_sf"/>
</dbReference>
<dbReference type="Pfam" id="PF03435">
    <property type="entry name" value="Sacchrp_dh_NADP"/>
    <property type="match status" value="1"/>
</dbReference>
<reference evidence="10" key="1">
    <citation type="submission" date="2019-03" db="EMBL/GenBank/DDBJ databases">
        <title>Improved annotation for the trematode Fasciola hepatica.</title>
        <authorList>
            <person name="Choi Y.-J."/>
            <person name="Martin J."/>
            <person name="Mitreva M."/>
        </authorList>
    </citation>
    <scope>NUCLEOTIDE SEQUENCE [LARGE SCALE GENOMIC DNA]</scope>
</reference>
<proteinExistence type="inferred from homology"/>
<evidence type="ECO:0000256" key="7">
    <source>
        <dbReference type="ARBA" id="ARBA00025744"/>
    </source>
</evidence>
<keyword evidence="4" id="KW-0521">NADP</keyword>
<comment type="pathway">
    <text evidence="2">Amino-acid degradation; L-lysine degradation via saccharopine pathway; glutaryl-CoA from L-lysine: step 2/6.</text>
</comment>
<evidence type="ECO:0000256" key="2">
    <source>
        <dbReference type="ARBA" id="ARBA00004720"/>
    </source>
</evidence>
<dbReference type="GO" id="GO:0004753">
    <property type="term" value="F:saccharopine dehydrogenase activity"/>
    <property type="evidence" value="ECO:0007669"/>
    <property type="project" value="TreeGrafter"/>
</dbReference>
<dbReference type="GO" id="GO:0019878">
    <property type="term" value="P:lysine biosynthetic process via aminoadipic acid"/>
    <property type="evidence" value="ECO:0007669"/>
    <property type="project" value="TreeGrafter"/>
</dbReference>
<dbReference type="InterPro" id="IPR032095">
    <property type="entry name" value="Sacchrp_dh-like_C"/>
</dbReference>
<dbReference type="UniPathway" id="UPA00868">
    <property type="reaction ID" value="UER00835"/>
</dbReference>
<feature type="domain" description="Alanine dehydrogenase/pyridine nucleotide transhydrogenase N-terminal" evidence="9">
    <location>
        <begin position="38"/>
        <end position="171"/>
    </location>
</feature>
<evidence type="ECO:0000256" key="4">
    <source>
        <dbReference type="ARBA" id="ARBA00022857"/>
    </source>
</evidence>
<dbReference type="FunFam" id="3.30.360.10:FF:000008">
    <property type="entry name" value="Alpha-aminoadipic semialdehyde synthase, mitochondrial"/>
    <property type="match status" value="1"/>
</dbReference>
<dbReference type="SUPFAM" id="SSF55347">
    <property type="entry name" value="Glyceraldehyde-3-phosphate dehydrogenase-like, C-terminal domain"/>
    <property type="match status" value="1"/>
</dbReference>
<dbReference type="AlphaFoldDB" id="A0A4E0RQ36"/>
<dbReference type="GO" id="GO:0033512">
    <property type="term" value="P:L-lysine catabolic process to acetyl-CoA via saccharopine"/>
    <property type="evidence" value="ECO:0007669"/>
    <property type="project" value="UniProtKB-UniPathway"/>
</dbReference>
<comment type="similarity">
    <text evidence="3">In the N-terminal section; belongs to the AlaDH/PNT family.</text>
</comment>
<dbReference type="Gene3D" id="3.40.50.720">
    <property type="entry name" value="NAD(P)-binding Rossmann-like Domain"/>
    <property type="match status" value="3"/>
</dbReference>
<dbReference type="InterPro" id="IPR051168">
    <property type="entry name" value="AASS"/>
</dbReference>
<name>A0A4E0RQ36_FASHE</name>
<dbReference type="GO" id="GO:0005737">
    <property type="term" value="C:cytoplasm"/>
    <property type="evidence" value="ECO:0007669"/>
    <property type="project" value="TreeGrafter"/>
</dbReference>
<keyword evidence="5" id="KW-0560">Oxidoreductase</keyword>
<comment type="caution">
    <text evidence="10">The sequence shown here is derived from an EMBL/GenBank/DDBJ whole genome shotgun (WGS) entry which is preliminary data.</text>
</comment>
<dbReference type="Gene3D" id="3.30.360.10">
    <property type="entry name" value="Dihydrodipicolinate Reductase, domain 2"/>
    <property type="match status" value="1"/>
</dbReference>
<dbReference type="Pfam" id="PF01262">
    <property type="entry name" value="AlaDh_PNT_C"/>
    <property type="match status" value="1"/>
</dbReference>
<dbReference type="SMART" id="SM01002">
    <property type="entry name" value="AlaDh_PNT_C"/>
    <property type="match status" value="1"/>
</dbReference>
<evidence type="ECO:0000259" key="9">
    <source>
        <dbReference type="SMART" id="SM01003"/>
    </source>
</evidence>
<dbReference type="PANTHER" id="PTHR11133">
    <property type="entry name" value="SACCHAROPINE DEHYDROGENASE"/>
    <property type="match status" value="1"/>
</dbReference>
<keyword evidence="6" id="KW-0511">Multifunctional enzyme</keyword>
<keyword evidence="11" id="KW-1185">Reference proteome</keyword>
<feature type="domain" description="Alanine dehydrogenase/pyridine nucleotide transhydrogenase NAD(H)-binding" evidence="8">
    <location>
        <begin position="211"/>
        <end position="415"/>
    </location>
</feature>
<evidence type="ECO:0000256" key="1">
    <source>
        <dbReference type="ARBA" id="ARBA00004682"/>
    </source>
</evidence>
<dbReference type="InterPro" id="IPR007886">
    <property type="entry name" value="AlaDH/PNT_N"/>
</dbReference>
<evidence type="ECO:0000313" key="11">
    <source>
        <dbReference type="Proteomes" id="UP000230066"/>
    </source>
</evidence>
<dbReference type="SUPFAM" id="SSF51735">
    <property type="entry name" value="NAD(P)-binding Rossmann-fold domains"/>
    <property type="match status" value="1"/>
</dbReference>
<comment type="similarity">
    <text evidence="7">In the C-terminal section; belongs to the saccharopine dehydrogenase family.</text>
</comment>
<organism evidence="10 11">
    <name type="scientific">Fasciola hepatica</name>
    <name type="common">Liver fluke</name>
    <dbReference type="NCBI Taxonomy" id="6192"/>
    <lineage>
        <taxon>Eukaryota</taxon>
        <taxon>Metazoa</taxon>
        <taxon>Spiralia</taxon>
        <taxon>Lophotrochozoa</taxon>
        <taxon>Platyhelminthes</taxon>
        <taxon>Trematoda</taxon>
        <taxon>Digenea</taxon>
        <taxon>Plagiorchiida</taxon>
        <taxon>Echinostomata</taxon>
        <taxon>Echinostomatoidea</taxon>
        <taxon>Fasciolidae</taxon>
        <taxon>Fasciola</taxon>
    </lineage>
</organism>
<evidence type="ECO:0000259" key="8">
    <source>
        <dbReference type="SMART" id="SM01002"/>
    </source>
</evidence>
<comment type="pathway">
    <text evidence="1">Amino-acid degradation; L-lysine degradation via saccharopine pathway; glutaryl-CoA from L-lysine: step 1/6.</text>
</comment>
<accession>A0A4E0RQ36</accession>
<dbReference type="PANTHER" id="PTHR11133:SF22">
    <property type="entry name" value="ALPHA-AMINOADIPIC SEMIALDEHYDE SYNTHASE, MITOCHONDRIAL"/>
    <property type="match status" value="1"/>
</dbReference>
<dbReference type="SMART" id="SM01003">
    <property type="entry name" value="AlaDh_PNT_N"/>
    <property type="match status" value="1"/>
</dbReference>
<evidence type="ECO:0000313" key="10">
    <source>
        <dbReference type="EMBL" id="THD22697.1"/>
    </source>
</evidence>
<evidence type="ECO:0000256" key="6">
    <source>
        <dbReference type="ARBA" id="ARBA00023268"/>
    </source>
</evidence>
<dbReference type="Proteomes" id="UP000230066">
    <property type="component" value="Unassembled WGS sequence"/>
</dbReference>